<reference evidence="1 2" key="1">
    <citation type="submission" date="2020-08" db="EMBL/GenBank/DDBJ databases">
        <authorList>
            <person name="Ramaprasad A."/>
        </authorList>
    </citation>
    <scope>NUCLEOTIDE SEQUENCE [LARGE SCALE GENOMIC DNA]</scope>
</reference>
<dbReference type="AlphaFoldDB" id="A0A6V7S6L4"/>
<organism evidence="1 2">
    <name type="scientific">Plasmodium vinckei lentum</name>
    <dbReference type="NCBI Taxonomy" id="138297"/>
    <lineage>
        <taxon>Eukaryota</taxon>
        <taxon>Sar</taxon>
        <taxon>Alveolata</taxon>
        <taxon>Apicomplexa</taxon>
        <taxon>Aconoidasida</taxon>
        <taxon>Haemosporida</taxon>
        <taxon>Plasmodiidae</taxon>
        <taxon>Plasmodium</taxon>
        <taxon>Plasmodium (Vinckeia)</taxon>
    </lineage>
</organism>
<gene>
    <name evidence="1" type="ORF">PVLDE_0903360</name>
</gene>
<protein>
    <submittedName>
        <fullName evidence="1">Uncharacterized protein</fullName>
    </submittedName>
</protein>
<proteinExistence type="predicted"/>
<name>A0A6V7S6L4_PLAVN</name>
<accession>A0A6V7S6L4</accession>
<dbReference type="EMBL" id="LR865371">
    <property type="protein sequence ID" value="CAD2092026.1"/>
    <property type="molecule type" value="Genomic_DNA"/>
</dbReference>
<evidence type="ECO:0000313" key="2">
    <source>
        <dbReference type="Proteomes" id="UP000515308"/>
    </source>
</evidence>
<dbReference type="VEuPathDB" id="PlasmoDB:PVLDE_0903360"/>
<dbReference type="Proteomes" id="UP000515308">
    <property type="component" value="Chromosome PVLDE_09"/>
</dbReference>
<sequence>MNTNYSEIRKLFNYYIREYYYQKSKGTYFVHIKNPGILFTSLKFYKKKKTIFPNIYDWYFGNLNNLKKNKDVLHYENYYNIKNIYSYKINKNIEKKGHGVETGNIYIDDSESNLDNTYRTSNLYYNMNPVYLSKICLYDLNDYHVLFSTNYYDAFIQFYYSLISYKMDLNNMKMFPNLRILISHIKNLSNIINDELIKSSFFYLIKQKKIFNEEYLHNIFKNIYSIMLHNSPLYLFVDDSSQFRIILNFINKDEIRNMFESALPYPYYIIVDENINIYNIQNFNAYLKEYTFKERDLNTNTANSEAYNTNEQNSGDIFNPTNNNRHKNVDHIENFKIGNENSKDVSNPKNSKIYFFKFIKIFDMKPNYRFTVKK</sequence>
<evidence type="ECO:0000313" key="1">
    <source>
        <dbReference type="EMBL" id="CAD2092026.1"/>
    </source>
</evidence>